<evidence type="ECO:0000313" key="1">
    <source>
        <dbReference type="EMBL" id="MDN0026265.1"/>
    </source>
</evidence>
<dbReference type="EMBL" id="JAUEIF010000014">
    <property type="protein sequence ID" value="MDN0026265.1"/>
    <property type="molecule type" value="Genomic_DNA"/>
</dbReference>
<organism evidence="1 2">
    <name type="scientific">Leyella lascolaii</name>
    <dbReference type="NCBI Taxonomy" id="1776379"/>
    <lineage>
        <taxon>Bacteria</taxon>
        <taxon>Pseudomonadati</taxon>
        <taxon>Bacteroidota</taxon>
        <taxon>Bacteroidia</taxon>
        <taxon>Bacteroidales</taxon>
        <taxon>Prevotellaceae</taxon>
        <taxon>Leyella</taxon>
    </lineage>
</organism>
<name>A0AAW7JLV1_9BACT</name>
<comment type="caution">
    <text evidence="1">The sequence shown here is derived from an EMBL/GenBank/DDBJ whole genome shotgun (WGS) entry which is preliminary data.</text>
</comment>
<reference evidence="1" key="2">
    <citation type="submission" date="2023-08" db="EMBL/GenBank/DDBJ databases">
        <title>Identification and characterization of horizontal gene transfer across gut microbiota members of farm animals based on homology search.</title>
        <authorList>
            <person name="Schwarzerova J."/>
            <person name="Nykrynova M."/>
            <person name="Jureckova K."/>
            <person name="Cejkova D."/>
            <person name="Rychlik I."/>
        </authorList>
    </citation>
    <scope>NUCLEOTIDE SEQUENCE</scope>
    <source>
        <strain evidence="1">ET15</strain>
    </source>
</reference>
<proteinExistence type="predicted"/>
<dbReference type="AlphaFoldDB" id="A0AAW7JLV1"/>
<evidence type="ECO:0000313" key="2">
    <source>
        <dbReference type="Proteomes" id="UP001168478"/>
    </source>
</evidence>
<reference evidence="1" key="1">
    <citation type="submission" date="2023-06" db="EMBL/GenBank/DDBJ databases">
        <authorList>
            <person name="Zeman M."/>
            <person name="Kubasova T."/>
            <person name="Jahodarova E."/>
            <person name="Nykrynova M."/>
            <person name="Rychlik I."/>
        </authorList>
    </citation>
    <scope>NUCLEOTIDE SEQUENCE</scope>
    <source>
        <strain evidence="1">ET15</strain>
    </source>
</reference>
<gene>
    <name evidence="1" type="ORF">QVN84_12170</name>
</gene>
<dbReference type="RefSeq" id="WP_087278294.1">
    <property type="nucleotide sequence ID" value="NZ_JAUEIF010000014.1"/>
</dbReference>
<dbReference type="Proteomes" id="UP001168478">
    <property type="component" value="Unassembled WGS sequence"/>
</dbReference>
<sequence>MSETRSGETVSAQIGKMGAIDNLNNADFSLPDGQCFNIKNDGTQPVKLSVQLAGMDDGDFIETQFDCGWNPEIIKTVKQTSLSGTNLKWGY</sequence>
<protein>
    <submittedName>
        <fullName evidence="1">Uncharacterized protein</fullName>
    </submittedName>
</protein>
<accession>A0AAW7JLV1</accession>